<protein>
    <submittedName>
        <fullName evidence="1">Uncharacterized protein</fullName>
    </submittedName>
</protein>
<comment type="caution">
    <text evidence="1">The sequence shown here is derived from an EMBL/GenBank/DDBJ whole genome shotgun (WGS) entry which is preliminary data.</text>
</comment>
<organism evidence="1 2">
    <name type="scientific">Rhypophila decipiens</name>
    <dbReference type="NCBI Taxonomy" id="261697"/>
    <lineage>
        <taxon>Eukaryota</taxon>
        <taxon>Fungi</taxon>
        <taxon>Dikarya</taxon>
        <taxon>Ascomycota</taxon>
        <taxon>Pezizomycotina</taxon>
        <taxon>Sordariomycetes</taxon>
        <taxon>Sordariomycetidae</taxon>
        <taxon>Sordariales</taxon>
        <taxon>Naviculisporaceae</taxon>
        <taxon>Rhypophila</taxon>
    </lineage>
</organism>
<evidence type="ECO:0000313" key="1">
    <source>
        <dbReference type="EMBL" id="KAK4217139.1"/>
    </source>
</evidence>
<dbReference type="AlphaFoldDB" id="A0AAN6YDL6"/>
<evidence type="ECO:0000313" key="2">
    <source>
        <dbReference type="Proteomes" id="UP001301769"/>
    </source>
</evidence>
<reference evidence="1" key="1">
    <citation type="journal article" date="2023" name="Mol. Phylogenet. Evol.">
        <title>Genome-scale phylogeny and comparative genomics of the fungal order Sordariales.</title>
        <authorList>
            <person name="Hensen N."/>
            <person name="Bonometti L."/>
            <person name="Westerberg I."/>
            <person name="Brannstrom I.O."/>
            <person name="Guillou S."/>
            <person name="Cros-Aarteil S."/>
            <person name="Calhoun S."/>
            <person name="Haridas S."/>
            <person name="Kuo A."/>
            <person name="Mondo S."/>
            <person name="Pangilinan J."/>
            <person name="Riley R."/>
            <person name="LaButti K."/>
            <person name="Andreopoulos B."/>
            <person name="Lipzen A."/>
            <person name="Chen C."/>
            <person name="Yan M."/>
            <person name="Daum C."/>
            <person name="Ng V."/>
            <person name="Clum A."/>
            <person name="Steindorff A."/>
            <person name="Ohm R.A."/>
            <person name="Martin F."/>
            <person name="Silar P."/>
            <person name="Natvig D.O."/>
            <person name="Lalanne C."/>
            <person name="Gautier V."/>
            <person name="Ament-Velasquez S.L."/>
            <person name="Kruys A."/>
            <person name="Hutchinson M.I."/>
            <person name="Powell A.J."/>
            <person name="Barry K."/>
            <person name="Miller A.N."/>
            <person name="Grigoriev I.V."/>
            <person name="Debuchy R."/>
            <person name="Gladieux P."/>
            <person name="Hiltunen Thoren M."/>
            <person name="Johannesson H."/>
        </authorList>
    </citation>
    <scope>NUCLEOTIDE SEQUENCE</scope>
    <source>
        <strain evidence="1">PSN293</strain>
    </source>
</reference>
<keyword evidence="2" id="KW-1185">Reference proteome</keyword>
<dbReference type="EMBL" id="MU858062">
    <property type="protein sequence ID" value="KAK4217139.1"/>
    <property type="molecule type" value="Genomic_DNA"/>
</dbReference>
<reference evidence="1" key="2">
    <citation type="submission" date="2023-05" db="EMBL/GenBank/DDBJ databases">
        <authorList>
            <consortium name="Lawrence Berkeley National Laboratory"/>
            <person name="Steindorff A."/>
            <person name="Hensen N."/>
            <person name="Bonometti L."/>
            <person name="Westerberg I."/>
            <person name="Brannstrom I.O."/>
            <person name="Guillou S."/>
            <person name="Cros-Aarteil S."/>
            <person name="Calhoun S."/>
            <person name="Haridas S."/>
            <person name="Kuo A."/>
            <person name="Mondo S."/>
            <person name="Pangilinan J."/>
            <person name="Riley R."/>
            <person name="Labutti K."/>
            <person name="Andreopoulos B."/>
            <person name="Lipzen A."/>
            <person name="Chen C."/>
            <person name="Yanf M."/>
            <person name="Daum C."/>
            <person name="Ng V."/>
            <person name="Clum A."/>
            <person name="Ohm R."/>
            <person name="Martin F."/>
            <person name="Silar P."/>
            <person name="Natvig D."/>
            <person name="Lalanne C."/>
            <person name="Gautier V."/>
            <person name="Ament-Velasquez S.L."/>
            <person name="Kruys A."/>
            <person name="Hutchinson M.I."/>
            <person name="Powell A.J."/>
            <person name="Barry K."/>
            <person name="Miller A.N."/>
            <person name="Grigoriev I.V."/>
            <person name="Debuchy R."/>
            <person name="Gladieux P."/>
            <person name="Thoren M.H."/>
            <person name="Johannesson H."/>
        </authorList>
    </citation>
    <scope>NUCLEOTIDE SEQUENCE</scope>
    <source>
        <strain evidence="1">PSN293</strain>
    </source>
</reference>
<gene>
    <name evidence="1" type="ORF">QBC37DRAFT_62839</name>
</gene>
<sequence>MTPCVWQASHRLTWWASPLVGWQRAPKTWVASVLSVTCQDSVNPLFSAASETNISIPYFICFPSHQNPKFEFGREKRSLLMCGGIMYSCSCKGDGKWFRHRTGGSHFELKNQSLLTFNQPRVKRYLWLRKTYSLLPLSASKLLFRLKVYDRMRYLAAPASTYNLDAAHKLCFACFPLSSQRQRPAERVVLPDLYQHARFFSWVGILHLFDLTV</sequence>
<dbReference type="Proteomes" id="UP001301769">
    <property type="component" value="Unassembled WGS sequence"/>
</dbReference>
<name>A0AAN6YDL6_9PEZI</name>
<accession>A0AAN6YDL6</accession>
<proteinExistence type="predicted"/>